<reference evidence="2 3" key="1">
    <citation type="submission" date="2020-01" db="EMBL/GenBank/DDBJ databases">
        <authorList>
            <person name="Lee S.D."/>
        </authorList>
    </citation>
    <scope>NUCLEOTIDE SEQUENCE [LARGE SCALE GENOMIC DNA]</scope>
    <source>
        <strain evidence="2 3">SAP-35</strain>
    </source>
</reference>
<dbReference type="InterPro" id="IPR041049">
    <property type="entry name" value="DUF5615"/>
</dbReference>
<accession>A0ABX0FFT4</accession>
<dbReference type="Pfam" id="PF18480">
    <property type="entry name" value="DUF5615"/>
    <property type="match status" value="1"/>
</dbReference>
<gene>
    <name evidence="2" type="ORF">GW587_03940</name>
</gene>
<name>A0ABX0FFT4_9BURK</name>
<sequence length="106" mass="11558">MRILFDESMPAPLAADLTSHSVRTVVQCGWGGTNNGQLLKLAAQSFDVLFTADRNIQYQQNLNTLPVAVVVLTTPDGLLSSFRQLVPKILATLPTLAPRTLIELQL</sequence>
<dbReference type="RefSeq" id="WP_166098739.1">
    <property type="nucleotide sequence ID" value="NZ_JAADJT010000001.1"/>
</dbReference>
<proteinExistence type="predicted"/>
<protein>
    <recommendedName>
        <fullName evidence="1">DUF5615 domain-containing protein</fullName>
    </recommendedName>
</protein>
<dbReference type="EMBL" id="JAADJT010000001">
    <property type="protein sequence ID" value="NGZ83413.1"/>
    <property type="molecule type" value="Genomic_DNA"/>
</dbReference>
<reference evidence="3" key="2">
    <citation type="submission" date="2023-07" db="EMBL/GenBank/DDBJ databases">
        <title>Duganella aceri sp. nov., isolated from tree sap.</title>
        <authorList>
            <person name="Kim I.S."/>
        </authorList>
    </citation>
    <scope>NUCLEOTIDE SEQUENCE [LARGE SCALE GENOMIC DNA]</scope>
    <source>
        <strain evidence="3">SAP-35</strain>
    </source>
</reference>
<keyword evidence="3" id="KW-1185">Reference proteome</keyword>
<evidence type="ECO:0000313" key="3">
    <source>
        <dbReference type="Proteomes" id="UP000666369"/>
    </source>
</evidence>
<comment type="caution">
    <text evidence="2">The sequence shown here is derived from an EMBL/GenBank/DDBJ whole genome shotgun (WGS) entry which is preliminary data.</text>
</comment>
<feature type="domain" description="DUF5615" evidence="1">
    <location>
        <begin position="1"/>
        <end position="92"/>
    </location>
</feature>
<dbReference type="Proteomes" id="UP000666369">
    <property type="component" value="Unassembled WGS sequence"/>
</dbReference>
<evidence type="ECO:0000313" key="2">
    <source>
        <dbReference type="EMBL" id="NGZ83413.1"/>
    </source>
</evidence>
<organism evidence="2 3">
    <name type="scientific">Duganella aceris</name>
    <dbReference type="NCBI Taxonomy" id="2703883"/>
    <lineage>
        <taxon>Bacteria</taxon>
        <taxon>Pseudomonadati</taxon>
        <taxon>Pseudomonadota</taxon>
        <taxon>Betaproteobacteria</taxon>
        <taxon>Burkholderiales</taxon>
        <taxon>Oxalobacteraceae</taxon>
        <taxon>Telluria group</taxon>
        <taxon>Duganella</taxon>
    </lineage>
</organism>
<evidence type="ECO:0000259" key="1">
    <source>
        <dbReference type="Pfam" id="PF18480"/>
    </source>
</evidence>